<dbReference type="PANTHER" id="PTHR23423">
    <property type="entry name" value="ORGANIC SOLUTE TRANSPORTER-RELATED"/>
    <property type="match status" value="1"/>
</dbReference>
<organism evidence="6 7">
    <name type="scientific">Leishmania braziliensis MHOM/BR/75/M2904</name>
    <dbReference type="NCBI Taxonomy" id="420245"/>
    <lineage>
        <taxon>Eukaryota</taxon>
        <taxon>Discoba</taxon>
        <taxon>Euglenozoa</taxon>
        <taxon>Kinetoplastea</taxon>
        <taxon>Metakinetoplastina</taxon>
        <taxon>Trypanosomatida</taxon>
        <taxon>Trypanosomatidae</taxon>
        <taxon>Leishmaniinae</taxon>
        <taxon>Leishmania</taxon>
        <taxon>Leishmania braziliensis species complex</taxon>
    </lineage>
</organism>
<feature type="transmembrane region" description="Helical" evidence="5">
    <location>
        <begin position="120"/>
        <end position="141"/>
    </location>
</feature>
<dbReference type="Proteomes" id="UP000319462">
    <property type="component" value="Chromosome 35"/>
</dbReference>
<dbReference type="Pfam" id="PF03619">
    <property type="entry name" value="Solute_trans_a"/>
    <property type="match status" value="1"/>
</dbReference>
<comment type="subcellular location">
    <subcellularLocation>
        <location evidence="1">Membrane</location>
        <topology evidence="1">Multi-pass membrane protein</topology>
    </subcellularLocation>
</comment>
<evidence type="ECO:0000256" key="3">
    <source>
        <dbReference type="ARBA" id="ARBA00022989"/>
    </source>
</evidence>
<gene>
    <name evidence="6" type="ORF">LBRM2904_35.7280</name>
</gene>
<evidence type="ECO:0000256" key="5">
    <source>
        <dbReference type="SAM" id="Phobius"/>
    </source>
</evidence>
<dbReference type="InterPro" id="IPR005178">
    <property type="entry name" value="Ostalpha/TMEM184C"/>
</dbReference>
<evidence type="ECO:0000256" key="2">
    <source>
        <dbReference type="ARBA" id="ARBA00022692"/>
    </source>
</evidence>
<dbReference type="EMBL" id="LS997634">
    <property type="protein sequence ID" value="SYZ70536.1"/>
    <property type="molecule type" value="Genomic_DNA"/>
</dbReference>
<keyword evidence="4 5" id="KW-0472">Membrane</keyword>
<dbReference type="GO" id="GO:0016020">
    <property type="term" value="C:membrane"/>
    <property type="evidence" value="ECO:0007669"/>
    <property type="project" value="UniProtKB-SubCell"/>
</dbReference>
<dbReference type="AlphaFoldDB" id="A0A3P3ZJS9"/>
<sequence>MGLFSALQRWKTERRKMYYWAGTFACVVGLLFFIYIILSTVLKNQSVVPNFVAGYCAVFAALLSCFQILEHLTCFSDPECQTKIVRILFMVPLFAVISSISLLAPGAAEYLNLIRDTYESYVIYAFFQLMLALMGGIDTVYRTLMIETARRCGRSFPSATWSPSR</sequence>
<feature type="transmembrane region" description="Helical" evidence="5">
    <location>
        <begin position="50"/>
        <end position="72"/>
    </location>
</feature>
<protein>
    <submittedName>
        <fullName evidence="6">Organic_solute_transporter_Ostalpha</fullName>
    </submittedName>
</protein>
<name>A0A3P3ZJS9_LEIBR</name>
<accession>A0A3P3ZJS9</accession>
<feature type="transmembrane region" description="Helical" evidence="5">
    <location>
        <begin position="84"/>
        <end position="108"/>
    </location>
</feature>
<evidence type="ECO:0000256" key="4">
    <source>
        <dbReference type="ARBA" id="ARBA00023136"/>
    </source>
</evidence>
<evidence type="ECO:0000313" key="6">
    <source>
        <dbReference type="EMBL" id="SYZ70536.1"/>
    </source>
</evidence>
<keyword evidence="2 5" id="KW-0812">Transmembrane</keyword>
<evidence type="ECO:0000256" key="1">
    <source>
        <dbReference type="ARBA" id="ARBA00004141"/>
    </source>
</evidence>
<reference evidence="6 7" key="1">
    <citation type="submission" date="2018-09" db="EMBL/GenBank/DDBJ databases">
        <authorList>
            <person name="Peiro R."/>
            <person name="Begona"/>
            <person name="Cbmso G."/>
            <person name="Lopez M."/>
            <person name="Gonzalez S."/>
        </authorList>
    </citation>
    <scope>NUCLEOTIDE SEQUENCE [LARGE SCALE GENOMIC DNA]</scope>
</reference>
<proteinExistence type="predicted"/>
<evidence type="ECO:0000313" key="7">
    <source>
        <dbReference type="Proteomes" id="UP000319462"/>
    </source>
</evidence>
<feature type="transmembrane region" description="Helical" evidence="5">
    <location>
        <begin position="17"/>
        <end position="38"/>
    </location>
</feature>
<keyword evidence="3 5" id="KW-1133">Transmembrane helix</keyword>